<feature type="transmembrane region" description="Helical" evidence="10">
    <location>
        <begin position="128"/>
        <end position="146"/>
    </location>
</feature>
<dbReference type="OrthoDB" id="9785252at2"/>
<dbReference type="EMBL" id="LQZT01000048">
    <property type="protein sequence ID" value="OCW56070.1"/>
    <property type="molecule type" value="Genomic_DNA"/>
</dbReference>
<dbReference type="Gene3D" id="3.30.565.10">
    <property type="entry name" value="Histidine kinase-like ATPase, C-terminal domain"/>
    <property type="match status" value="1"/>
</dbReference>
<evidence type="ECO:0000256" key="10">
    <source>
        <dbReference type="SAM" id="Phobius"/>
    </source>
</evidence>
<organism evidence="12 13">
    <name type="scientific">Hoeflea olei</name>
    <dbReference type="NCBI Taxonomy" id="1480615"/>
    <lineage>
        <taxon>Bacteria</taxon>
        <taxon>Pseudomonadati</taxon>
        <taxon>Pseudomonadota</taxon>
        <taxon>Alphaproteobacteria</taxon>
        <taxon>Hyphomicrobiales</taxon>
        <taxon>Rhizobiaceae</taxon>
        <taxon>Hoeflea</taxon>
    </lineage>
</organism>
<name>A0A1C1YRR9_9HYPH</name>
<dbReference type="GO" id="GO:0005524">
    <property type="term" value="F:ATP binding"/>
    <property type="evidence" value="ECO:0007669"/>
    <property type="project" value="UniProtKB-KW"/>
</dbReference>
<dbReference type="SUPFAM" id="SSF55874">
    <property type="entry name" value="ATPase domain of HSP90 chaperone/DNA topoisomerase II/histidine kinase"/>
    <property type="match status" value="1"/>
</dbReference>
<accession>A0A1C1YRR9</accession>
<dbReference type="InterPro" id="IPR003594">
    <property type="entry name" value="HATPase_dom"/>
</dbReference>
<dbReference type="PROSITE" id="PS50109">
    <property type="entry name" value="HIS_KIN"/>
    <property type="match status" value="1"/>
</dbReference>
<dbReference type="InterPro" id="IPR036890">
    <property type="entry name" value="HATPase_C_sf"/>
</dbReference>
<feature type="transmembrane region" description="Helical" evidence="10">
    <location>
        <begin position="25"/>
        <end position="44"/>
    </location>
</feature>
<evidence type="ECO:0000313" key="13">
    <source>
        <dbReference type="Proteomes" id="UP000094795"/>
    </source>
</evidence>
<dbReference type="InterPro" id="IPR036097">
    <property type="entry name" value="HisK_dim/P_sf"/>
</dbReference>
<proteinExistence type="predicted"/>
<comment type="caution">
    <text evidence="12">The sequence shown here is derived from an EMBL/GenBank/DDBJ whole genome shotgun (WGS) entry which is preliminary data.</text>
</comment>
<evidence type="ECO:0000256" key="7">
    <source>
        <dbReference type="ARBA" id="ARBA00022741"/>
    </source>
</evidence>
<evidence type="ECO:0000256" key="8">
    <source>
        <dbReference type="ARBA" id="ARBA00022777"/>
    </source>
</evidence>
<dbReference type="GO" id="GO:0000155">
    <property type="term" value="F:phosphorelay sensor kinase activity"/>
    <property type="evidence" value="ECO:0007669"/>
    <property type="project" value="InterPro"/>
</dbReference>
<dbReference type="NCBIfam" id="NF033792">
    <property type="entry name" value="ActS_PrrB_HisK"/>
    <property type="match status" value="1"/>
</dbReference>
<dbReference type="STRING" id="1480615.AWJ14_12730"/>
<comment type="subcellular location">
    <subcellularLocation>
        <location evidence="2">Cell membrane</location>
        <topology evidence="2">Multi-pass membrane protein</topology>
    </subcellularLocation>
</comment>
<dbReference type="PANTHER" id="PTHR44936:SF10">
    <property type="entry name" value="SENSOR PROTEIN RSTB"/>
    <property type="match status" value="1"/>
</dbReference>
<keyword evidence="7" id="KW-0547">Nucleotide-binding</keyword>
<dbReference type="PRINTS" id="PR00344">
    <property type="entry name" value="BCTRLSENSOR"/>
</dbReference>
<dbReference type="Gene3D" id="1.10.287.130">
    <property type="match status" value="1"/>
</dbReference>
<evidence type="ECO:0000256" key="9">
    <source>
        <dbReference type="ARBA" id="ARBA00022840"/>
    </source>
</evidence>
<dbReference type="AlphaFoldDB" id="A0A1C1YRR9"/>
<reference evidence="12 13" key="1">
    <citation type="submission" date="2015-12" db="EMBL/GenBank/DDBJ databases">
        <authorList>
            <person name="Shamseldin A."/>
            <person name="Moawad H."/>
            <person name="Abd El-Rahim W.M."/>
            <person name="Sadowsky M.J."/>
        </authorList>
    </citation>
    <scope>NUCLEOTIDE SEQUENCE [LARGE SCALE GENOMIC DNA]</scope>
    <source>
        <strain evidence="12 13">JC234</strain>
    </source>
</reference>
<feature type="transmembrane region" description="Helical" evidence="10">
    <location>
        <begin position="93"/>
        <end position="116"/>
    </location>
</feature>
<keyword evidence="10" id="KW-0472">Membrane</keyword>
<dbReference type="InterPro" id="IPR005467">
    <property type="entry name" value="His_kinase_dom"/>
</dbReference>
<keyword evidence="10" id="KW-0812">Transmembrane</keyword>
<evidence type="ECO:0000256" key="3">
    <source>
        <dbReference type="ARBA" id="ARBA00012438"/>
    </source>
</evidence>
<comment type="catalytic activity">
    <reaction evidence="1">
        <text>ATP + protein L-histidine = ADP + protein N-phospho-L-histidine.</text>
        <dbReference type="EC" id="2.7.13.3"/>
    </reaction>
</comment>
<dbReference type="Proteomes" id="UP000094795">
    <property type="component" value="Unassembled WGS sequence"/>
</dbReference>
<keyword evidence="13" id="KW-1185">Reference proteome</keyword>
<evidence type="ECO:0000256" key="6">
    <source>
        <dbReference type="ARBA" id="ARBA00022679"/>
    </source>
</evidence>
<keyword evidence="5" id="KW-0597">Phosphoprotein</keyword>
<dbReference type="CDD" id="cd00082">
    <property type="entry name" value="HisKA"/>
    <property type="match status" value="1"/>
</dbReference>
<dbReference type="InterPro" id="IPR047770">
    <property type="entry name" value="RegB"/>
</dbReference>
<dbReference type="EC" id="2.7.13.3" evidence="3"/>
<feature type="domain" description="Histidine kinase" evidence="11">
    <location>
        <begin position="217"/>
        <end position="429"/>
    </location>
</feature>
<evidence type="ECO:0000256" key="2">
    <source>
        <dbReference type="ARBA" id="ARBA00004651"/>
    </source>
</evidence>
<evidence type="ECO:0000256" key="1">
    <source>
        <dbReference type="ARBA" id="ARBA00000085"/>
    </source>
</evidence>
<dbReference type="SMART" id="SM00387">
    <property type="entry name" value="HATPase_c"/>
    <property type="match status" value="1"/>
</dbReference>
<keyword evidence="6" id="KW-0808">Transferase</keyword>
<evidence type="ECO:0000259" key="11">
    <source>
        <dbReference type="PROSITE" id="PS50109"/>
    </source>
</evidence>
<gene>
    <name evidence="12" type="ORF">AWJ14_12730</name>
</gene>
<protein>
    <recommendedName>
        <fullName evidence="3">histidine kinase</fullName>
        <ecNumber evidence="3">2.7.13.3</ecNumber>
    </recommendedName>
</protein>
<dbReference type="Pfam" id="PF00512">
    <property type="entry name" value="HisKA"/>
    <property type="match status" value="1"/>
</dbReference>
<sequence>MTDFPTYLDDSSTRYRLRLQTLTRLRWLAVLGQSVTVLVIAHVYNFEFPELACFALIACSAFLNIYMALRFPAAHRLPPLSATVVLSFDVAQLAGLLYMTGGLANPFSVLACVPVIISAASQPVRHTLVLGALSGVVVTFLAFHSLPLPWYPGSSFEVPYLLIVGAWISIVSTTAFAAFYAYQVSAEANQLADALAATELVLQREQHLSALDGLAAAAAHELGTPLATIQLVAKEMEKTLGGDPRFTDDLMLLRSQSERCRDILRRLSTLNSDDEAHMVRLPLDSLIEEVIAPHREFGIAIDVVHGNTEMREPVGRRNPGILFGLGNLVENAVDFARDHVTVTVTHGRERVEIVIEDDGPGFAPDVLARIGVPFMHRRNRVDRKKGGGLGLGLFIAKTLLERSGAQLRFSNKSQPQSGAVVQISWPREKMDLFGSGKLEGYPAGAG</sequence>
<evidence type="ECO:0000313" key="12">
    <source>
        <dbReference type="EMBL" id="OCW56070.1"/>
    </source>
</evidence>
<feature type="transmembrane region" description="Helical" evidence="10">
    <location>
        <begin position="158"/>
        <end position="182"/>
    </location>
</feature>
<dbReference type="SMART" id="SM00388">
    <property type="entry name" value="HisKA"/>
    <property type="match status" value="1"/>
</dbReference>
<keyword evidence="10" id="KW-1133">Transmembrane helix</keyword>
<keyword evidence="4" id="KW-1003">Cell membrane</keyword>
<dbReference type="GO" id="GO:0005886">
    <property type="term" value="C:plasma membrane"/>
    <property type="evidence" value="ECO:0007669"/>
    <property type="project" value="UniProtKB-SubCell"/>
</dbReference>
<dbReference type="Pfam" id="PF02518">
    <property type="entry name" value="HATPase_c"/>
    <property type="match status" value="1"/>
</dbReference>
<evidence type="ECO:0000256" key="4">
    <source>
        <dbReference type="ARBA" id="ARBA00022475"/>
    </source>
</evidence>
<dbReference type="InterPro" id="IPR004358">
    <property type="entry name" value="Sig_transdc_His_kin-like_C"/>
</dbReference>
<dbReference type="InterPro" id="IPR003661">
    <property type="entry name" value="HisK_dim/P_dom"/>
</dbReference>
<dbReference type="RefSeq" id="WP_066183396.1">
    <property type="nucleotide sequence ID" value="NZ_LQZT01000048.1"/>
</dbReference>
<keyword evidence="9" id="KW-0067">ATP-binding</keyword>
<evidence type="ECO:0000256" key="5">
    <source>
        <dbReference type="ARBA" id="ARBA00022553"/>
    </source>
</evidence>
<keyword evidence="8" id="KW-0418">Kinase</keyword>
<feature type="transmembrane region" description="Helical" evidence="10">
    <location>
        <begin position="51"/>
        <end position="73"/>
    </location>
</feature>
<dbReference type="PANTHER" id="PTHR44936">
    <property type="entry name" value="SENSOR PROTEIN CREC"/>
    <property type="match status" value="1"/>
</dbReference>
<dbReference type="InterPro" id="IPR050980">
    <property type="entry name" value="2C_sensor_his_kinase"/>
</dbReference>
<dbReference type="SUPFAM" id="SSF47384">
    <property type="entry name" value="Homodimeric domain of signal transducing histidine kinase"/>
    <property type="match status" value="1"/>
</dbReference>